<dbReference type="Proteomes" id="UP001163846">
    <property type="component" value="Unassembled WGS sequence"/>
</dbReference>
<evidence type="ECO:0000313" key="2">
    <source>
        <dbReference type="EMBL" id="KAJ3838645.1"/>
    </source>
</evidence>
<feature type="region of interest" description="Disordered" evidence="1">
    <location>
        <begin position="1"/>
        <end position="287"/>
    </location>
</feature>
<proteinExistence type="predicted"/>
<comment type="caution">
    <text evidence="2">The sequence shown here is derived from an EMBL/GenBank/DDBJ whole genome shotgun (WGS) entry which is preliminary data.</text>
</comment>
<feature type="compositionally biased region" description="Basic and acidic residues" evidence="1">
    <location>
        <begin position="201"/>
        <end position="214"/>
    </location>
</feature>
<sequence length="365" mass="39890">MSTSTIPSSKSTRSSGSGKSSSNMPPRPRSPVSMYQMDFGFGAPKPPRPLVRPEPKVPKSGRNSTLDNHGPSHSPSFSIGSSFASSSSSVGTNSTQGSASTQSRPSSRSFFRLFNKPRKANTAPPTIFEPHGSQITPPIGSPTHKPRSDSVVVIRQDQQPNIDRPSSSLVETTRDDEILEVLREPHPGYSRRASLTSSLIHELREQDEQLERPHGSGLPHSPPRPNRHPKRPRTAPSSLPNKRPLPQIPRTETPSTLSIASSSPVPSPDLDKAVPMLPQTQQIDTRRVESSLTRSKSISHSMMMVGPRPDSPFVDISRPMQSYFANALGTNHSSSSTAGRPSQGWSGQWNIEDMQDVIQKLRELR</sequence>
<evidence type="ECO:0000256" key="1">
    <source>
        <dbReference type="SAM" id="MobiDB-lite"/>
    </source>
</evidence>
<dbReference type="AlphaFoldDB" id="A0AA38P9K2"/>
<feature type="region of interest" description="Disordered" evidence="1">
    <location>
        <begin position="328"/>
        <end position="348"/>
    </location>
</feature>
<protein>
    <submittedName>
        <fullName evidence="2">Uncharacterized protein</fullName>
    </submittedName>
</protein>
<feature type="compositionally biased region" description="Basic and acidic residues" evidence="1">
    <location>
        <begin position="172"/>
        <end position="186"/>
    </location>
</feature>
<organism evidence="2 3">
    <name type="scientific">Lentinula raphanica</name>
    <dbReference type="NCBI Taxonomy" id="153919"/>
    <lineage>
        <taxon>Eukaryota</taxon>
        <taxon>Fungi</taxon>
        <taxon>Dikarya</taxon>
        <taxon>Basidiomycota</taxon>
        <taxon>Agaricomycotina</taxon>
        <taxon>Agaricomycetes</taxon>
        <taxon>Agaricomycetidae</taxon>
        <taxon>Agaricales</taxon>
        <taxon>Marasmiineae</taxon>
        <taxon>Omphalotaceae</taxon>
        <taxon>Lentinula</taxon>
    </lineage>
</organism>
<feature type="compositionally biased region" description="Polar residues" evidence="1">
    <location>
        <begin position="250"/>
        <end position="264"/>
    </location>
</feature>
<feature type="compositionally biased region" description="Low complexity" evidence="1">
    <location>
        <begin position="71"/>
        <end position="114"/>
    </location>
</feature>
<evidence type="ECO:0000313" key="3">
    <source>
        <dbReference type="Proteomes" id="UP001163846"/>
    </source>
</evidence>
<name>A0AA38P9K2_9AGAR</name>
<reference evidence="2" key="1">
    <citation type="submission" date="2022-08" db="EMBL/GenBank/DDBJ databases">
        <authorList>
            <consortium name="DOE Joint Genome Institute"/>
            <person name="Min B."/>
            <person name="Riley R."/>
            <person name="Sierra-Patev S."/>
            <person name="Naranjo-Ortiz M."/>
            <person name="Looney B."/>
            <person name="Konkel Z."/>
            <person name="Slot J.C."/>
            <person name="Sakamoto Y."/>
            <person name="Steenwyk J.L."/>
            <person name="Rokas A."/>
            <person name="Carro J."/>
            <person name="Camarero S."/>
            <person name="Ferreira P."/>
            <person name="Molpeceres G."/>
            <person name="Ruiz-Duenas F.J."/>
            <person name="Serrano A."/>
            <person name="Henrissat B."/>
            <person name="Drula E."/>
            <person name="Hughes K.W."/>
            <person name="Mata J.L."/>
            <person name="Ishikawa N.K."/>
            <person name="Vargas-Isla R."/>
            <person name="Ushijima S."/>
            <person name="Smith C.A."/>
            <person name="Ahrendt S."/>
            <person name="Andreopoulos W."/>
            <person name="He G."/>
            <person name="Labutti K."/>
            <person name="Lipzen A."/>
            <person name="Ng V."/>
            <person name="Sandor L."/>
            <person name="Barry K."/>
            <person name="Martinez A.T."/>
            <person name="Xiao Y."/>
            <person name="Gibbons J.G."/>
            <person name="Terashima K."/>
            <person name="Hibbett D.S."/>
            <person name="Grigoriev I.V."/>
        </authorList>
    </citation>
    <scope>NUCLEOTIDE SEQUENCE</scope>
    <source>
        <strain evidence="2">TFB9207</strain>
    </source>
</reference>
<feature type="compositionally biased region" description="Polar residues" evidence="1">
    <location>
        <begin position="156"/>
        <end position="171"/>
    </location>
</feature>
<accession>A0AA38P9K2</accession>
<keyword evidence="3" id="KW-1185">Reference proteome</keyword>
<gene>
    <name evidence="2" type="ORF">F5878DRAFT_161259</name>
</gene>
<feature type="compositionally biased region" description="Low complexity" evidence="1">
    <location>
        <begin position="1"/>
        <end position="34"/>
    </location>
</feature>
<dbReference type="EMBL" id="MU806171">
    <property type="protein sequence ID" value="KAJ3838645.1"/>
    <property type="molecule type" value="Genomic_DNA"/>
</dbReference>